<evidence type="ECO:0000313" key="3">
    <source>
        <dbReference type="Proteomes" id="UP000242381"/>
    </source>
</evidence>
<sequence>MKISVLILFAVGTFLLNSNVVEAQKKKSTCWNSCFARKTACPAGFEPRARMIGFCWSCCRL</sequence>
<name>A0A1X0S3L2_RHIZD</name>
<feature type="signal peptide" evidence="1">
    <location>
        <begin position="1"/>
        <end position="23"/>
    </location>
</feature>
<evidence type="ECO:0000256" key="1">
    <source>
        <dbReference type="SAM" id="SignalP"/>
    </source>
</evidence>
<accession>A0A1X0S3L2</accession>
<proteinExistence type="predicted"/>
<dbReference type="VEuPathDB" id="FungiDB:BCV72DRAFT_116251"/>
<feature type="chain" id="PRO_5012145625" evidence="1">
    <location>
        <begin position="24"/>
        <end position="61"/>
    </location>
</feature>
<dbReference type="EMBL" id="KV921323">
    <property type="protein sequence ID" value="ORE18761.1"/>
    <property type="molecule type" value="Genomic_DNA"/>
</dbReference>
<protein>
    <submittedName>
        <fullName evidence="2">Uncharacterized protein</fullName>
    </submittedName>
</protein>
<dbReference type="AlphaFoldDB" id="A0A1X0S3L2"/>
<reference evidence="2 3" key="1">
    <citation type="journal article" date="2016" name="Proc. Natl. Acad. Sci. U.S.A.">
        <title>Lipid metabolic changes in an early divergent fungus govern the establishment of a mutualistic symbiosis with endobacteria.</title>
        <authorList>
            <person name="Lastovetsky O.A."/>
            <person name="Gaspar M.L."/>
            <person name="Mondo S.J."/>
            <person name="LaButti K.M."/>
            <person name="Sandor L."/>
            <person name="Grigoriev I.V."/>
            <person name="Henry S.A."/>
            <person name="Pawlowska T.E."/>
        </authorList>
    </citation>
    <scope>NUCLEOTIDE SEQUENCE [LARGE SCALE GENOMIC DNA]</scope>
    <source>
        <strain evidence="2 3">ATCC 11559</strain>
    </source>
</reference>
<evidence type="ECO:0000313" key="2">
    <source>
        <dbReference type="EMBL" id="ORE18761.1"/>
    </source>
</evidence>
<gene>
    <name evidence="2" type="ORF">BCV71DRAFT_178918</name>
</gene>
<keyword evidence="1" id="KW-0732">Signal</keyword>
<organism evidence="2 3">
    <name type="scientific">Rhizopus microsporus</name>
    <dbReference type="NCBI Taxonomy" id="58291"/>
    <lineage>
        <taxon>Eukaryota</taxon>
        <taxon>Fungi</taxon>
        <taxon>Fungi incertae sedis</taxon>
        <taxon>Mucoromycota</taxon>
        <taxon>Mucoromycotina</taxon>
        <taxon>Mucoromycetes</taxon>
        <taxon>Mucorales</taxon>
        <taxon>Mucorineae</taxon>
        <taxon>Rhizopodaceae</taxon>
        <taxon>Rhizopus</taxon>
    </lineage>
</organism>
<dbReference type="OMA" id="ARMIGFC"/>
<dbReference type="Proteomes" id="UP000242381">
    <property type="component" value="Unassembled WGS sequence"/>
</dbReference>